<evidence type="ECO:0000256" key="4">
    <source>
        <dbReference type="ARBA" id="ARBA00022692"/>
    </source>
</evidence>
<comment type="similarity">
    <text evidence="2">Belongs to the DoxX family.</text>
</comment>
<feature type="region of interest" description="Disordered" evidence="7">
    <location>
        <begin position="1"/>
        <end position="24"/>
    </location>
</feature>
<keyword evidence="4 8" id="KW-0812">Transmembrane</keyword>
<dbReference type="RefSeq" id="WP_184412697.1">
    <property type="nucleotide sequence ID" value="NZ_JACIED010000001.1"/>
</dbReference>
<keyword evidence="3" id="KW-1003">Cell membrane</keyword>
<evidence type="ECO:0000313" key="9">
    <source>
        <dbReference type="EMBL" id="MBB4006628.1"/>
    </source>
</evidence>
<dbReference type="GO" id="GO:0005886">
    <property type="term" value="C:plasma membrane"/>
    <property type="evidence" value="ECO:0007669"/>
    <property type="project" value="UniProtKB-SubCell"/>
</dbReference>
<dbReference type="Pfam" id="PF07681">
    <property type="entry name" value="DoxX"/>
    <property type="match status" value="1"/>
</dbReference>
<keyword evidence="6 8" id="KW-0472">Membrane</keyword>
<evidence type="ECO:0000256" key="7">
    <source>
        <dbReference type="SAM" id="MobiDB-lite"/>
    </source>
</evidence>
<feature type="transmembrane region" description="Helical" evidence="8">
    <location>
        <begin position="40"/>
        <end position="63"/>
    </location>
</feature>
<evidence type="ECO:0000256" key="8">
    <source>
        <dbReference type="SAM" id="Phobius"/>
    </source>
</evidence>
<organism evidence="9 10">
    <name type="scientific">Allorhizobium taibaishanense</name>
    <dbReference type="NCBI Taxonomy" id="887144"/>
    <lineage>
        <taxon>Bacteria</taxon>
        <taxon>Pseudomonadati</taxon>
        <taxon>Pseudomonadota</taxon>
        <taxon>Alphaproteobacteria</taxon>
        <taxon>Hyphomicrobiales</taxon>
        <taxon>Rhizobiaceae</taxon>
        <taxon>Rhizobium/Agrobacterium group</taxon>
        <taxon>Allorhizobium</taxon>
    </lineage>
</organism>
<evidence type="ECO:0000313" key="10">
    <source>
        <dbReference type="Proteomes" id="UP000544107"/>
    </source>
</evidence>
<dbReference type="EMBL" id="JACIED010000001">
    <property type="protein sequence ID" value="MBB4006628.1"/>
    <property type="molecule type" value="Genomic_DNA"/>
</dbReference>
<sequence>MTTETISPAPTARSGIAQPSAAQTRDTKAPRLILPFMEKFYSGFAEPLAFTAFRVAIGAMLVIEGYPKIMAPMAQIGFVENLGFYPGWLWSPMLAAIQFFGGILIVLGLLTRPVALANGVMLAITLWFHVHFPYGHAFLTPDGIAALKAGSGFFTPEAAKRLADGGTAFLEQVQSKAEIASLFWTGGALFYAAFGGGALSLDRVLIKREF</sequence>
<evidence type="ECO:0000256" key="3">
    <source>
        <dbReference type="ARBA" id="ARBA00022475"/>
    </source>
</evidence>
<dbReference type="InterPro" id="IPR032808">
    <property type="entry name" value="DoxX"/>
</dbReference>
<evidence type="ECO:0000256" key="5">
    <source>
        <dbReference type="ARBA" id="ARBA00022989"/>
    </source>
</evidence>
<dbReference type="PANTHER" id="PTHR33452:SF1">
    <property type="entry name" value="INNER MEMBRANE PROTEIN YPHA-RELATED"/>
    <property type="match status" value="1"/>
</dbReference>
<dbReference type="InterPro" id="IPR051907">
    <property type="entry name" value="DoxX-like_oxidoreductase"/>
</dbReference>
<reference evidence="9 10" key="1">
    <citation type="submission" date="2020-08" db="EMBL/GenBank/DDBJ databases">
        <title>Genomic Encyclopedia of Type Strains, Phase IV (KMG-IV): sequencing the most valuable type-strain genomes for metagenomic binning, comparative biology and taxonomic classification.</title>
        <authorList>
            <person name="Goeker M."/>
        </authorList>
    </citation>
    <scope>NUCLEOTIDE SEQUENCE [LARGE SCALE GENOMIC DNA]</scope>
    <source>
        <strain evidence="9 10">DSM 100021</strain>
    </source>
</reference>
<comment type="caution">
    <text evidence="9">The sequence shown here is derived from an EMBL/GenBank/DDBJ whole genome shotgun (WGS) entry which is preliminary data.</text>
</comment>
<proteinExistence type="inferred from homology"/>
<feature type="transmembrane region" description="Helical" evidence="8">
    <location>
        <begin position="114"/>
        <end position="132"/>
    </location>
</feature>
<dbReference type="AlphaFoldDB" id="A0A7W6HKH2"/>
<dbReference type="Proteomes" id="UP000544107">
    <property type="component" value="Unassembled WGS sequence"/>
</dbReference>
<gene>
    <name evidence="9" type="ORF">GGQ71_000864</name>
</gene>
<protein>
    <submittedName>
        <fullName evidence="9">Putative oxidoreductase</fullName>
    </submittedName>
</protein>
<keyword evidence="5 8" id="KW-1133">Transmembrane helix</keyword>
<feature type="transmembrane region" description="Helical" evidence="8">
    <location>
        <begin position="179"/>
        <end position="201"/>
    </location>
</feature>
<evidence type="ECO:0000256" key="2">
    <source>
        <dbReference type="ARBA" id="ARBA00006679"/>
    </source>
</evidence>
<feature type="transmembrane region" description="Helical" evidence="8">
    <location>
        <begin position="88"/>
        <end position="107"/>
    </location>
</feature>
<evidence type="ECO:0000256" key="1">
    <source>
        <dbReference type="ARBA" id="ARBA00004651"/>
    </source>
</evidence>
<comment type="subcellular location">
    <subcellularLocation>
        <location evidence="1">Cell membrane</location>
        <topology evidence="1">Multi-pass membrane protein</topology>
    </subcellularLocation>
</comment>
<dbReference type="PANTHER" id="PTHR33452">
    <property type="entry name" value="OXIDOREDUCTASE CATD-RELATED"/>
    <property type="match status" value="1"/>
</dbReference>
<evidence type="ECO:0000256" key="6">
    <source>
        <dbReference type="ARBA" id="ARBA00023136"/>
    </source>
</evidence>
<name>A0A7W6HKH2_9HYPH</name>
<accession>A0A7W6HKH2</accession>